<gene>
    <name evidence="5" type="primary">polC_2</name>
    <name evidence="5" type="ORF">BACCIP111899_02477</name>
</gene>
<evidence type="ECO:0000256" key="1">
    <source>
        <dbReference type="ARBA" id="ARBA00022722"/>
    </source>
</evidence>
<organism evidence="5 6">
    <name type="scientific">Bacillus rhizoplanae</name>
    <dbReference type="NCBI Taxonomy" id="2880966"/>
    <lineage>
        <taxon>Bacteria</taxon>
        <taxon>Bacillati</taxon>
        <taxon>Bacillota</taxon>
        <taxon>Bacilli</taxon>
        <taxon>Bacillales</taxon>
        <taxon>Bacillaceae</taxon>
        <taxon>Bacillus</taxon>
    </lineage>
</organism>
<dbReference type="InterPro" id="IPR012337">
    <property type="entry name" value="RNaseH-like_sf"/>
</dbReference>
<dbReference type="NCBIfam" id="NF005226">
    <property type="entry name" value="PRK06722.1"/>
    <property type="match status" value="1"/>
</dbReference>
<keyword evidence="6" id="KW-1185">Reference proteome</keyword>
<evidence type="ECO:0000256" key="3">
    <source>
        <dbReference type="ARBA" id="ARBA00022839"/>
    </source>
</evidence>
<dbReference type="GO" id="GO:0003887">
    <property type="term" value="F:DNA-directed DNA polymerase activity"/>
    <property type="evidence" value="ECO:0007669"/>
    <property type="project" value="UniProtKB-EC"/>
</dbReference>
<evidence type="ECO:0000313" key="6">
    <source>
        <dbReference type="Proteomes" id="UP000789423"/>
    </source>
</evidence>
<dbReference type="PANTHER" id="PTHR23044">
    <property type="entry name" value="3'-5' EXONUCLEASE ERI1-RELATED"/>
    <property type="match status" value="1"/>
</dbReference>
<dbReference type="CDD" id="cd06133">
    <property type="entry name" value="ERI-1_3'hExo_like"/>
    <property type="match status" value="1"/>
</dbReference>
<protein>
    <submittedName>
        <fullName evidence="5">DNA polymerase III PolC-type</fullName>
        <ecNumber evidence="5">2.7.7.7</ecNumber>
    </submittedName>
</protein>
<proteinExistence type="predicted"/>
<dbReference type="EC" id="2.7.7.7" evidence="5"/>
<dbReference type="InterPro" id="IPR036397">
    <property type="entry name" value="RNaseH_sf"/>
</dbReference>
<dbReference type="InterPro" id="IPR047201">
    <property type="entry name" value="ERI-1_3'hExo-like"/>
</dbReference>
<dbReference type="Pfam" id="PF00929">
    <property type="entry name" value="RNase_T"/>
    <property type="match status" value="1"/>
</dbReference>
<reference evidence="5 6" key="1">
    <citation type="submission" date="2021-10" db="EMBL/GenBank/DDBJ databases">
        <authorList>
            <person name="Criscuolo A."/>
        </authorList>
    </citation>
    <scope>NUCLEOTIDE SEQUENCE [LARGE SCALE GENOMIC DNA]</scope>
    <source>
        <strain evidence="6">CIP 111899</strain>
    </source>
</reference>
<keyword evidence="1" id="KW-0540">Nuclease</keyword>
<dbReference type="PANTHER" id="PTHR23044:SF61">
    <property type="entry name" value="3'-5' EXORIBONUCLEASE 1-RELATED"/>
    <property type="match status" value="1"/>
</dbReference>
<accession>A0ABN7ZWG9</accession>
<dbReference type="InterPro" id="IPR013520">
    <property type="entry name" value="Ribonucl_H"/>
</dbReference>
<dbReference type="EMBL" id="CAKJTI010000011">
    <property type="protein sequence ID" value="CAG9613263.1"/>
    <property type="molecule type" value="Genomic_DNA"/>
</dbReference>
<dbReference type="Proteomes" id="UP000789423">
    <property type="component" value="Unassembled WGS sequence"/>
</dbReference>
<keyword evidence="2" id="KW-0378">Hydrolase</keyword>
<sequence length="284" mass="33294">MYEPKYYIVFDIERNFRPYQSDAPTEIVDIGAIKIEASTMSIIELFSSLVKPSASISRHTTRLTGITKQDVKGVEKFPKVIERFREFVGEDYMFVTWGKEDYGFLTEDCVRYNVECLDLGKERRFDLQRFVFHAYEELFLNPPSLKLAVAQLALEWEGRQHRAFSDAKNTANIFLTAAKQKDIHKRYKRNVELILVKNGSLTDKGKKKMKRWVFKEVKKNGYSHLTWDTFINSKTWENVSDQYHFDRTTLLLLQNYFNTALKKAKQQLQVLAAMNNNNQGNKTQ</sequence>
<comment type="caution">
    <text evidence="5">The sequence shown here is derived from an EMBL/GenBank/DDBJ whole genome shotgun (WGS) entry which is preliminary data.</text>
</comment>
<feature type="domain" description="Exonuclease" evidence="4">
    <location>
        <begin position="6"/>
        <end position="183"/>
    </location>
</feature>
<dbReference type="SUPFAM" id="SSF53098">
    <property type="entry name" value="Ribonuclease H-like"/>
    <property type="match status" value="1"/>
</dbReference>
<evidence type="ECO:0000256" key="2">
    <source>
        <dbReference type="ARBA" id="ARBA00022801"/>
    </source>
</evidence>
<evidence type="ECO:0000313" key="5">
    <source>
        <dbReference type="EMBL" id="CAG9613263.1"/>
    </source>
</evidence>
<keyword evidence="5" id="KW-0548">Nucleotidyltransferase</keyword>
<name>A0ABN7ZWG9_9BACI</name>
<dbReference type="Gene3D" id="3.30.420.10">
    <property type="entry name" value="Ribonuclease H-like superfamily/Ribonuclease H"/>
    <property type="match status" value="1"/>
</dbReference>
<keyword evidence="3" id="KW-0269">Exonuclease</keyword>
<keyword evidence="5" id="KW-0808">Transferase</keyword>
<evidence type="ECO:0000259" key="4">
    <source>
        <dbReference type="SMART" id="SM00479"/>
    </source>
</evidence>
<dbReference type="RefSeq" id="WP_230575354.1">
    <property type="nucleotide sequence ID" value="NZ_CAKJTI010000011.1"/>
</dbReference>
<dbReference type="InterPro" id="IPR051274">
    <property type="entry name" value="3-5_Exoribonuclease"/>
</dbReference>
<dbReference type="SMART" id="SM00479">
    <property type="entry name" value="EXOIII"/>
    <property type="match status" value="1"/>
</dbReference>